<comment type="caution">
    <text evidence="2">The sequence shown here is derived from an EMBL/GenBank/DDBJ whole genome shotgun (WGS) entry which is preliminary data.</text>
</comment>
<dbReference type="Pfam" id="PF00882">
    <property type="entry name" value="Zn_dep_PLPC"/>
    <property type="match status" value="1"/>
</dbReference>
<feature type="domain" description="Phospholipase C/D" evidence="1">
    <location>
        <begin position="25"/>
        <end position="137"/>
    </location>
</feature>
<dbReference type="RefSeq" id="WP_021739285.1">
    <property type="nucleotide sequence ID" value="NZ_CABKSU010000060.1"/>
</dbReference>
<dbReference type="Proteomes" id="UP000431304">
    <property type="component" value="Unassembled WGS sequence"/>
</dbReference>
<gene>
    <name evidence="2" type="ORF">GKE72_15845</name>
</gene>
<dbReference type="EMBL" id="WKRA01000050">
    <property type="protein sequence ID" value="MSD17494.1"/>
    <property type="molecule type" value="Genomic_DNA"/>
</dbReference>
<evidence type="ECO:0000259" key="1">
    <source>
        <dbReference type="Pfam" id="PF00882"/>
    </source>
</evidence>
<sequence>MQTRDHKKLAEMFASEMSRKRIPYICKKAFIYGNIEPDKNPFTYLHGMLKGKKFHGHDYENILPVIKKIFNSTQEKKKWGVREYYHFGKLMHYTADVFTFPHNRLFSGNVKDHRKYEKELHSCFGTAIDQWKSQEMKDTPVSCVNIEILHAEYLRQAGNYETDCEYILAAVEMLLRAEQKKIWHMNPVLHRGMTEQFV</sequence>
<name>A0A844E7G8_EUBRA</name>
<protein>
    <recommendedName>
        <fullName evidence="1">Phospholipase C/D domain-containing protein</fullName>
    </recommendedName>
</protein>
<dbReference type="AlphaFoldDB" id="A0A844E7G8"/>
<proteinExistence type="predicted"/>
<dbReference type="GeneID" id="42788131"/>
<evidence type="ECO:0000313" key="2">
    <source>
        <dbReference type="EMBL" id="MSD17494.1"/>
    </source>
</evidence>
<dbReference type="InterPro" id="IPR029002">
    <property type="entry name" value="PLPC/GPLD1"/>
</dbReference>
<accession>A0A844E7G8</accession>
<evidence type="ECO:0000313" key="3">
    <source>
        <dbReference type="Proteomes" id="UP000431304"/>
    </source>
</evidence>
<reference evidence="2 3" key="1">
    <citation type="journal article" date="2019" name="Nat. Med.">
        <title>A library of human gut bacterial isolates paired with longitudinal multiomics data enables mechanistic microbiome research.</title>
        <authorList>
            <person name="Poyet M."/>
            <person name="Groussin M."/>
            <person name="Gibbons S.M."/>
            <person name="Avila-Pacheco J."/>
            <person name="Jiang X."/>
            <person name="Kearney S.M."/>
            <person name="Perrotta A.R."/>
            <person name="Berdy B."/>
            <person name="Zhao S."/>
            <person name="Lieberman T.D."/>
            <person name="Swanson P.K."/>
            <person name="Smith M."/>
            <person name="Roesemann S."/>
            <person name="Alexander J.E."/>
            <person name="Rich S.A."/>
            <person name="Livny J."/>
            <person name="Vlamakis H."/>
            <person name="Clish C."/>
            <person name="Bullock K."/>
            <person name="Deik A."/>
            <person name="Scott J."/>
            <person name="Pierce K.A."/>
            <person name="Xavier R.J."/>
            <person name="Alm E.J."/>
        </authorList>
    </citation>
    <scope>NUCLEOTIDE SEQUENCE [LARGE SCALE GENOMIC DNA]</scope>
    <source>
        <strain evidence="2 3">BIOML-A3</strain>
    </source>
</reference>
<organism evidence="2 3">
    <name type="scientific">Eubacterium ramulus</name>
    <dbReference type="NCBI Taxonomy" id="39490"/>
    <lineage>
        <taxon>Bacteria</taxon>
        <taxon>Bacillati</taxon>
        <taxon>Bacillota</taxon>
        <taxon>Clostridia</taxon>
        <taxon>Eubacteriales</taxon>
        <taxon>Eubacteriaceae</taxon>
        <taxon>Eubacterium</taxon>
    </lineage>
</organism>